<dbReference type="Proteomes" id="UP001589838">
    <property type="component" value="Unassembled WGS sequence"/>
</dbReference>
<evidence type="ECO:0000313" key="5">
    <source>
        <dbReference type="Proteomes" id="UP001589838"/>
    </source>
</evidence>
<dbReference type="RefSeq" id="WP_335963684.1">
    <property type="nucleotide sequence ID" value="NZ_JAXBLX010000059.1"/>
</dbReference>
<evidence type="ECO:0000259" key="3">
    <source>
        <dbReference type="SMART" id="SM00909"/>
    </source>
</evidence>
<evidence type="ECO:0000256" key="2">
    <source>
        <dbReference type="SAM" id="SignalP"/>
    </source>
</evidence>
<reference evidence="4 5" key="1">
    <citation type="submission" date="2024-09" db="EMBL/GenBank/DDBJ databases">
        <authorList>
            <person name="Sun Q."/>
            <person name="Mori K."/>
        </authorList>
    </citation>
    <scope>NUCLEOTIDE SEQUENCE [LARGE SCALE GENOMIC DNA]</scope>
    <source>
        <strain evidence="4 5">NCAIM B.02610</strain>
    </source>
</reference>
<name>A0ABV6KBY8_9BACI</name>
<protein>
    <submittedName>
        <fullName evidence="4">GerMN domain-containing protein</fullName>
    </submittedName>
</protein>
<dbReference type="SMART" id="SM00909">
    <property type="entry name" value="Germane"/>
    <property type="match status" value="1"/>
</dbReference>
<dbReference type="Pfam" id="PF10646">
    <property type="entry name" value="Germane"/>
    <property type="match status" value="1"/>
</dbReference>
<proteinExistence type="predicted"/>
<keyword evidence="2" id="KW-0732">Signal</keyword>
<comment type="caution">
    <text evidence="4">The sequence shown here is derived from an EMBL/GenBank/DDBJ whole genome shotgun (WGS) entry which is preliminary data.</text>
</comment>
<feature type="compositionally biased region" description="Acidic residues" evidence="1">
    <location>
        <begin position="37"/>
        <end position="85"/>
    </location>
</feature>
<feature type="domain" description="GerMN" evidence="3">
    <location>
        <begin position="128"/>
        <end position="214"/>
    </location>
</feature>
<dbReference type="PROSITE" id="PS51257">
    <property type="entry name" value="PROKAR_LIPOPROTEIN"/>
    <property type="match status" value="1"/>
</dbReference>
<sequence length="235" mass="25959">MKKHWMFLLLGLSILLLGACGQGATSNGQEEQPADGIESEENSDLVEEDTEVDTDVELETTEEVESDIDSEVDSTVDSETAETETENTKTNEEVSETTTSIELVFSDDQVMDMYRVDRQLITTEDNLLIATLEAWIQGPTEEGLVSIIPSDVDVQSVEDKDGIAHVSFSSELLNAQVGSGTEYMLVQQIAMAMKQFGFDETQILIDGEIHPELFGHLDTSQPIVAENITEYEKVE</sequence>
<feature type="signal peptide" evidence="2">
    <location>
        <begin position="1"/>
        <end position="24"/>
    </location>
</feature>
<gene>
    <name evidence="4" type="ORF">ACFFHM_02135</name>
</gene>
<evidence type="ECO:0000313" key="4">
    <source>
        <dbReference type="EMBL" id="MFC0469366.1"/>
    </source>
</evidence>
<feature type="chain" id="PRO_5047341531" evidence="2">
    <location>
        <begin position="25"/>
        <end position="235"/>
    </location>
</feature>
<accession>A0ABV6KBY8</accession>
<organism evidence="4 5">
    <name type="scientific">Halalkalibacter kiskunsagensis</name>
    <dbReference type="NCBI Taxonomy" id="1548599"/>
    <lineage>
        <taxon>Bacteria</taxon>
        <taxon>Bacillati</taxon>
        <taxon>Bacillota</taxon>
        <taxon>Bacilli</taxon>
        <taxon>Bacillales</taxon>
        <taxon>Bacillaceae</taxon>
        <taxon>Halalkalibacter</taxon>
    </lineage>
</organism>
<dbReference type="InterPro" id="IPR019606">
    <property type="entry name" value="GerMN"/>
</dbReference>
<keyword evidence="5" id="KW-1185">Reference proteome</keyword>
<feature type="region of interest" description="Disordered" evidence="1">
    <location>
        <begin position="23"/>
        <end position="98"/>
    </location>
</feature>
<evidence type="ECO:0000256" key="1">
    <source>
        <dbReference type="SAM" id="MobiDB-lite"/>
    </source>
</evidence>
<dbReference type="EMBL" id="JBHLUX010000005">
    <property type="protein sequence ID" value="MFC0469366.1"/>
    <property type="molecule type" value="Genomic_DNA"/>
</dbReference>